<comment type="caution">
    <text evidence="2">The sequence shown here is derived from an EMBL/GenBank/DDBJ whole genome shotgun (WGS) entry which is preliminary data.</text>
</comment>
<dbReference type="AlphaFoldDB" id="A0A0W0YCP8"/>
<feature type="region of interest" description="Disordered" evidence="1">
    <location>
        <begin position="118"/>
        <end position="138"/>
    </location>
</feature>
<accession>A0A0W0YCP8</accession>
<dbReference type="RefSeq" id="WP_051544688.1">
    <property type="nucleotide sequence ID" value="NZ_CAAAJE010000004.1"/>
</dbReference>
<gene>
    <name evidence="2" type="ORF">Lsai_3301</name>
</gene>
<organism evidence="2 3">
    <name type="scientific">Legionella sainthelensi</name>
    <dbReference type="NCBI Taxonomy" id="28087"/>
    <lineage>
        <taxon>Bacteria</taxon>
        <taxon>Pseudomonadati</taxon>
        <taxon>Pseudomonadota</taxon>
        <taxon>Gammaproteobacteria</taxon>
        <taxon>Legionellales</taxon>
        <taxon>Legionellaceae</taxon>
        <taxon>Legionella</taxon>
    </lineage>
</organism>
<dbReference type="Proteomes" id="UP000054621">
    <property type="component" value="Unassembled WGS sequence"/>
</dbReference>
<evidence type="ECO:0000313" key="2">
    <source>
        <dbReference type="EMBL" id="KTD54479.1"/>
    </source>
</evidence>
<evidence type="ECO:0000313" key="3">
    <source>
        <dbReference type="Proteomes" id="UP000054621"/>
    </source>
</evidence>
<dbReference type="EMBL" id="LNYV01000037">
    <property type="protein sequence ID" value="KTD54479.1"/>
    <property type="molecule type" value="Genomic_DNA"/>
</dbReference>
<proteinExistence type="predicted"/>
<protein>
    <submittedName>
        <fullName evidence="2">Uncharacterized protein</fullName>
    </submittedName>
</protein>
<name>A0A0W0YCP8_9GAMM</name>
<evidence type="ECO:0000256" key="1">
    <source>
        <dbReference type="SAM" id="MobiDB-lite"/>
    </source>
</evidence>
<sequence length="138" mass="16159">MKKYKQRYFIGKSNIDENTLIIDYHESPKKLIDEFELKLEENPNKVVILSPEAHDSVLSFIMAHEDVELKQKFYSCCTQSLMRIQKFTPKTTEETDELVQEAAAKFENQTPSIVQKQVVEPQDTQQEEPIEESRLTFC</sequence>
<dbReference type="eggNOG" id="COG1196">
    <property type="taxonomic scope" value="Bacteria"/>
</dbReference>
<reference evidence="2 3" key="1">
    <citation type="submission" date="2015-11" db="EMBL/GenBank/DDBJ databases">
        <title>Genomic analysis of 38 Legionella species identifies large and diverse effector repertoires.</title>
        <authorList>
            <person name="Burstein D."/>
            <person name="Amaro F."/>
            <person name="Zusman T."/>
            <person name="Lifshitz Z."/>
            <person name="Cohen O."/>
            <person name="Gilbert J.A."/>
            <person name="Pupko T."/>
            <person name="Shuman H.A."/>
            <person name="Segal G."/>
        </authorList>
    </citation>
    <scope>NUCLEOTIDE SEQUENCE [LARGE SCALE GENOMIC DNA]</scope>
    <source>
        <strain evidence="2 3">Mt.St.Helens-4</strain>
    </source>
</reference>